<dbReference type="NCBIfam" id="TIGR00869">
    <property type="entry name" value="sec62"/>
    <property type="match status" value="1"/>
</dbReference>
<feature type="compositionally biased region" description="Low complexity" evidence="11">
    <location>
        <begin position="276"/>
        <end position="293"/>
    </location>
</feature>
<organism evidence="13 14">
    <name type="scientific">Vanrija pseudolonga</name>
    <dbReference type="NCBI Taxonomy" id="143232"/>
    <lineage>
        <taxon>Eukaryota</taxon>
        <taxon>Fungi</taxon>
        <taxon>Dikarya</taxon>
        <taxon>Basidiomycota</taxon>
        <taxon>Agaricomycotina</taxon>
        <taxon>Tremellomycetes</taxon>
        <taxon>Trichosporonales</taxon>
        <taxon>Trichosporonaceae</taxon>
        <taxon>Vanrija</taxon>
    </lineage>
</organism>
<evidence type="ECO:0000256" key="12">
    <source>
        <dbReference type="SAM" id="Phobius"/>
    </source>
</evidence>
<dbReference type="InterPro" id="IPR004728">
    <property type="entry name" value="Sec62"/>
</dbReference>
<dbReference type="GO" id="GO:0031204">
    <property type="term" value="P:post-translational protein targeting to membrane, translocation"/>
    <property type="evidence" value="ECO:0007669"/>
    <property type="project" value="TreeGrafter"/>
</dbReference>
<comment type="subcellular location">
    <subcellularLocation>
        <location evidence="1">Endoplasmic reticulum membrane</location>
        <topology evidence="1">Multi-pass membrane protein</topology>
    </subcellularLocation>
</comment>
<evidence type="ECO:0000256" key="6">
    <source>
        <dbReference type="ARBA" id="ARBA00022824"/>
    </source>
</evidence>
<feature type="transmembrane region" description="Helical" evidence="12">
    <location>
        <begin position="134"/>
        <end position="156"/>
    </location>
</feature>
<evidence type="ECO:0000256" key="1">
    <source>
        <dbReference type="ARBA" id="ARBA00004477"/>
    </source>
</evidence>
<feature type="region of interest" description="Disordered" evidence="11">
    <location>
        <begin position="261"/>
        <end position="309"/>
    </location>
</feature>
<evidence type="ECO:0000256" key="9">
    <source>
        <dbReference type="ARBA" id="ARBA00023010"/>
    </source>
</evidence>
<protein>
    <recommendedName>
        <fullName evidence="3">Translocation protein SEC62</fullName>
    </recommendedName>
</protein>
<dbReference type="GeneID" id="87810104"/>
<evidence type="ECO:0000256" key="2">
    <source>
        <dbReference type="ARBA" id="ARBA00010604"/>
    </source>
</evidence>
<evidence type="ECO:0000256" key="5">
    <source>
        <dbReference type="ARBA" id="ARBA00022692"/>
    </source>
</evidence>
<proteinExistence type="inferred from homology"/>
<keyword evidence="10 12" id="KW-0472">Membrane</keyword>
<evidence type="ECO:0000256" key="4">
    <source>
        <dbReference type="ARBA" id="ARBA00022448"/>
    </source>
</evidence>
<keyword evidence="8 12" id="KW-1133">Transmembrane helix</keyword>
<dbReference type="GO" id="GO:0005789">
    <property type="term" value="C:endoplasmic reticulum membrane"/>
    <property type="evidence" value="ECO:0007669"/>
    <property type="project" value="UniProtKB-SubCell"/>
</dbReference>
<evidence type="ECO:0000256" key="10">
    <source>
        <dbReference type="ARBA" id="ARBA00023136"/>
    </source>
</evidence>
<dbReference type="InterPro" id="IPR011553">
    <property type="entry name" value="Sec62_asco"/>
</dbReference>
<keyword evidence="7" id="KW-0653">Protein transport</keyword>
<dbReference type="AlphaFoldDB" id="A0AAF0YAW9"/>
<keyword evidence="9" id="KW-0811">Translocation</keyword>
<name>A0AAF0YAW9_9TREE</name>
<dbReference type="Pfam" id="PF03839">
    <property type="entry name" value="Sec62"/>
    <property type="match status" value="1"/>
</dbReference>
<feature type="transmembrane region" description="Helical" evidence="12">
    <location>
        <begin position="162"/>
        <end position="188"/>
    </location>
</feature>
<evidence type="ECO:0000313" key="13">
    <source>
        <dbReference type="EMBL" id="WOO83403.1"/>
    </source>
</evidence>
<accession>A0AAF0YAW9</accession>
<reference evidence="13" key="1">
    <citation type="submission" date="2023-10" db="EMBL/GenBank/DDBJ databases">
        <authorList>
            <person name="Noh H."/>
        </authorList>
    </citation>
    <scope>NUCLEOTIDE SEQUENCE</scope>
    <source>
        <strain evidence="13">DUCC4014</strain>
    </source>
</reference>
<dbReference type="Proteomes" id="UP000827549">
    <property type="component" value="Chromosome 5"/>
</dbReference>
<sequence length="309" mass="33043">MAPPADATSVLDAQKRAPADLQAVADFLRGKNGPKVRRGVLNGKRVDYFKGKTAVRTLLGPAYAKLKKVPAVTNEEEAAALITRLLPFAFFLRVDRPAVDPPPPSGSPKVLQLAPQQTFDPAQQYAWFYDGSPLWSMLGSAAMVLVMLAGVMFPLWPNTLRVGVWYLSVGALGLIGAFIVLAIIRLIFWCFTKIFMSKAIWMFPNLFEDVGFVDSFIPLWAWDEPKKKKLRKVGEKRSKKERAPAAAAAAPAVAAAPAAAAPATAAPTTPAPAPTPVAASTGASTATAPAASAPRHRQAATVEEVEDEE</sequence>
<dbReference type="PANTHER" id="PTHR12443:SF9">
    <property type="entry name" value="TRANSLOCATION PROTEIN SEC62"/>
    <property type="match status" value="1"/>
</dbReference>
<evidence type="ECO:0000256" key="3">
    <source>
        <dbReference type="ARBA" id="ARBA00021257"/>
    </source>
</evidence>
<dbReference type="PANTHER" id="PTHR12443">
    <property type="entry name" value="TRANSLOCATION PROTEIN SEC62"/>
    <property type="match status" value="1"/>
</dbReference>
<evidence type="ECO:0000256" key="8">
    <source>
        <dbReference type="ARBA" id="ARBA00022989"/>
    </source>
</evidence>
<gene>
    <name evidence="13" type="primary">SEC62</name>
    <name evidence="13" type="ORF">LOC62_05G006929</name>
</gene>
<dbReference type="RefSeq" id="XP_062629429.1">
    <property type="nucleotide sequence ID" value="XM_062773445.1"/>
</dbReference>
<evidence type="ECO:0000256" key="7">
    <source>
        <dbReference type="ARBA" id="ARBA00022927"/>
    </source>
</evidence>
<evidence type="ECO:0000313" key="14">
    <source>
        <dbReference type="Proteomes" id="UP000827549"/>
    </source>
</evidence>
<keyword evidence="4" id="KW-0813">Transport</keyword>
<keyword evidence="14" id="KW-1185">Reference proteome</keyword>
<keyword evidence="6" id="KW-0256">Endoplasmic reticulum</keyword>
<dbReference type="EMBL" id="CP086718">
    <property type="protein sequence ID" value="WOO83403.1"/>
    <property type="molecule type" value="Genomic_DNA"/>
</dbReference>
<comment type="similarity">
    <text evidence="2">Belongs to the SEC62 family.</text>
</comment>
<evidence type="ECO:0000256" key="11">
    <source>
        <dbReference type="SAM" id="MobiDB-lite"/>
    </source>
</evidence>
<keyword evidence="5 12" id="KW-0812">Transmembrane</keyword>